<sequence>MEIHDVLRELVTDHGPAILDDAGGFRGVLDDVLAEDQATTGDINLLVDAVRFGVLGPLREMVDGGADPGRAVEEAGLRLARDRGGDDQAASSWAAAVLGYAVGEVPAAVVLRYRSSRPATGRPGHLPPPATGPAPTVAPYASPAPTAWPPAPPTPYAAPASYPPAPGAYAPPPAFGAVPPPSRKRGATGWIAAAVAAVVVVGGGIGAALALSGDDDPSPRRAATGDPKEPVVDVDPAALDERYSSLASKITSGASDCTAGEPGPGEAEVVECKVSTGTLRLVTYEDEAALTAARTARLDYRAGTMTADNDATALYEFDPERGGTSDPALVYWDSKGARQSALLEGEGTATIDAVVASFTGTSPRVTEPTAPAHPKLREFIDINLDVATCTRQRTFFTGETEESSCEADVADISVSVGRYSTRKQMKAERRYYKEQYDAAATQGGGGTWQFGEGEAEGGYFAFLDDTGETATLYWDWNAPDCFCYGVAWSFEGDLQKLEDWWPSEE</sequence>
<dbReference type="RefSeq" id="WP_139624155.1">
    <property type="nucleotide sequence ID" value="NZ_VDMP01000026.1"/>
</dbReference>
<dbReference type="OrthoDB" id="3769400at2"/>
<protein>
    <submittedName>
        <fullName evidence="3">Uncharacterized protein</fullName>
    </submittedName>
</protein>
<feature type="transmembrane region" description="Helical" evidence="2">
    <location>
        <begin position="190"/>
        <end position="211"/>
    </location>
</feature>
<comment type="caution">
    <text evidence="3">The sequence shown here is derived from an EMBL/GenBank/DDBJ whole genome shotgun (WGS) entry which is preliminary data.</text>
</comment>
<accession>A0A5C4VP64</accession>
<keyword evidence="4" id="KW-1185">Reference proteome</keyword>
<evidence type="ECO:0000313" key="4">
    <source>
        <dbReference type="Proteomes" id="UP000313231"/>
    </source>
</evidence>
<organism evidence="3 4">
    <name type="scientific">Nocardioides albidus</name>
    <dbReference type="NCBI Taxonomy" id="1517589"/>
    <lineage>
        <taxon>Bacteria</taxon>
        <taxon>Bacillati</taxon>
        <taxon>Actinomycetota</taxon>
        <taxon>Actinomycetes</taxon>
        <taxon>Propionibacteriales</taxon>
        <taxon>Nocardioidaceae</taxon>
        <taxon>Nocardioides</taxon>
    </lineage>
</organism>
<evidence type="ECO:0000256" key="2">
    <source>
        <dbReference type="SAM" id="Phobius"/>
    </source>
</evidence>
<keyword evidence="2" id="KW-0472">Membrane</keyword>
<dbReference type="AlphaFoldDB" id="A0A5C4VP64"/>
<gene>
    <name evidence="3" type="ORF">FHP29_17585</name>
</gene>
<evidence type="ECO:0000256" key="1">
    <source>
        <dbReference type="SAM" id="MobiDB-lite"/>
    </source>
</evidence>
<keyword evidence="2" id="KW-0812">Transmembrane</keyword>
<keyword evidence="2" id="KW-1133">Transmembrane helix</keyword>
<name>A0A5C4VP64_9ACTN</name>
<reference evidence="3 4" key="1">
    <citation type="journal article" date="2016" name="Int. J. Syst. Evol. Microbiol.">
        <title>Nocardioides albidus sp. nov., an actinobacterium isolated from garden soil.</title>
        <authorList>
            <person name="Singh H."/>
            <person name="Du J."/>
            <person name="Trinh H."/>
            <person name="Won K."/>
            <person name="Yang J.E."/>
            <person name="Yin C."/>
            <person name="Kook M."/>
            <person name="Yi T.H."/>
        </authorList>
    </citation>
    <scope>NUCLEOTIDE SEQUENCE [LARGE SCALE GENOMIC DNA]</scope>
    <source>
        <strain evidence="3 4">CCTCC AB 2015297</strain>
    </source>
</reference>
<dbReference type="EMBL" id="VDMP01000026">
    <property type="protein sequence ID" value="TNM37608.1"/>
    <property type="molecule type" value="Genomic_DNA"/>
</dbReference>
<feature type="region of interest" description="Disordered" evidence="1">
    <location>
        <begin position="210"/>
        <end position="232"/>
    </location>
</feature>
<dbReference type="Proteomes" id="UP000313231">
    <property type="component" value="Unassembled WGS sequence"/>
</dbReference>
<evidence type="ECO:0000313" key="3">
    <source>
        <dbReference type="EMBL" id="TNM37608.1"/>
    </source>
</evidence>
<proteinExistence type="predicted"/>
<feature type="region of interest" description="Disordered" evidence="1">
    <location>
        <begin position="119"/>
        <end position="138"/>
    </location>
</feature>